<dbReference type="InterPro" id="IPR036390">
    <property type="entry name" value="WH_DNA-bd_sf"/>
</dbReference>
<dbReference type="AlphaFoldDB" id="A0A0F3IPR7"/>
<evidence type="ECO:0000313" key="6">
    <source>
        <dbReference type="Proteomes" id="UP000033774"/>
    </source>
</evidence>
<protein>
    <recommendedName>
        <fullName evidence="4">HTH asnC-type domain-containing protein</fullName>
    </recommendedName>
</protein>
<dbReference type="Gene3D" id="3.30.70.920">
    <property type="match status" value="1"/>
</dbReference>
<dbReference type="Pfam" id="PF13404">
    <property type="entry name" value="HTH_AsnC-type"/>
    <property type="match status" value="1"/>
</dbReference>
<evidence type="ECO:0000256" key="1">
    <source>
        <dbReference type="ARBA" id="ARBA00023015"/>
    </source>
</evidence>
<dbReference type="SUPFAM" id="SSF54909">
    <property type="entry name" value="Dimeric alpha+beta barrel"/>
    <property type="match status" value="1"/>
</dbReference>
<evidence type="ECO:0000256" key="3">
    <source>
        <dbReference type="ARBA" id="ARBA00023163"/>
    </source>
</evidence>
<proteinExistence type="predicted"/>
<name>A0A0F3IPR7_9PROT</name>
<dbReference type="RefSeq" id="WP_045776870.1">
    <property type="nucleotide sequence ID" value="NZ_LAJY01000520.1"/>
</dbReference>
<gene>
    <name evidence="5" type="ORF">VZ95_16735</name>
</gene>
<comment type="caution">
    <text evidence="5">The sequence shown here is derived from an EMBL/GenBank/DDBJ whole genome shotgun (WGS) entry which is preliminary data.</text>
</comment>
<dbReference type="PROSITE" id="PS50956">
    <property type="entry name" value="HTH_ASNC_2"/>
    <property type="match status" value="1"/>
</dbReference>
<dbReference type="Gene3D" id="1.10.10.10">
    <property type="entry name" value="Winged helix-like DNA-binding domain superfamily/Winged helix DNA-binding domain"/>
    <property type="match status" value="1"/>
</dbReference>
<evidence type="ECO:0000313" key="5">
    <source>
        <dbReference type="EMBL" id="KJV08607.1"/>
    </source>
</evidence>
<keyword evidence="6" id="KW-1185">Reference proteome</keyword>
<dbReference type="GO" id="GO:0043565">
    <property type="term" value="F:sequence-specific DNA binding"/>
    <property type="evidence" value="ECO:0007669"/>
    <property type="project" value="InterPro"/>
</dbReference>
<dbReference type="SUPFAM" id="SSF46785">
    <property type="entry name" value="Winged helix' DNA-binding domain"/>
    <property type="match status" value="1"/>
</dbReference>
<evidence type="ECO:0000256" key="2">
    <source>
        <dbReference type="ARBA" id="ARBA00023125"/>
    </source>
</evidence>
<organism evidence="5 6">
    <name type="scientific">Elstera litoralis</name>
    <dbReference type="NCBI Taxonomy" id="552518"/>
    <lineage>
        <taxon>Bacteria</taxon>
        <taxon>Pseudomonadati</taxon>
        <taxon>Pseudomonadota</taxon>
        <taxon>Alphaproteobacteria</taxon>
        <taxon>Rhodospirillales</taxon>
        <taxon>Rhodospirillaceae</taxon>
        <taxon>Elstera</taxon>
    </lineage>
</organism>
<sequence>MDSFDRKILGLLREDATRTYADMASHLHLSPPALHDRVKKLKAKGVIKRTTVELDPQALDRHFCAFVHVETEGYAKDILKEVAEADPAVEEMHGVAGSSSAILKVRTHDAAGLEELLRRLFETGAVRRTESFVVLRTYLERGISP</sequence>
<dbReference type="OrthoDB" id="9809462at2"/>
<dbReference type="GO" id="GO:0043200">
    <property type="term" value="P:response to amino acid"/>
    <property type="evidence" value="ECO:0007669"/>
    <property type="project" value="TreeGrafter"/>
</dbReference>
<reference evidence="5 6" key="1">
    <citation type="submission" date="2015-03" db="EMBL/GenBank/DDBJ databases">
        <title>Draft genome sequence of Elstera litoralis.</title>
        <authorList>
            <person name="Rahalkar M.C."/>
            <person name="Dhakephalkar P.K."/>
            <person name="Pore S.D."/>
            <person name="Arora P."/>
            <person name="Kapse N.G."/>
            <person name="Pandit P.S."/>
        </authorList>
    </citation>
    <scope>NUCLEOTIDE SEQUENCE [LARGE SCALE GENOMIC DNA]</scope>
    <source>
        <strain evidence="5 6">Dia-1</strain>
    </source>
</reference>
<dbReference type="InterPro" id="IPR011008">
    <property type="entry name" value="Dimeric_a/b-barrel"/>
</dbReference>
<dbReference type="InterPro" id="IPR019888">
    <property type="entry name" value="Tscrpt_reg_AsnC-like"/>
</dbReference>
<dbReference type="InterPro" id="IPR019887">
    <property type="entry name" value="Tscrpt_reg_AsnC/Lrp_C"/>
</dbReference>
<dbReference type="GO" id="GO:0005829">
    <property type="term" value="C:cytosol"/>
    <property type="evidence" value="ECO:0007669"/>
    <property type="project" value="TreeGrafter"/>
</dbReference>
<dbReference type="InterPro" id="IPR000485">
    <property type="entry name" value="AsnC-type_HTH_dom"/>
</dbReference>
<accession>A0A0F3IPR7</accession>
<dbReference type="PRINTS" id="PR00033">
    <property type="entry name" value="HTHASNC"/>
</dbReference>
<dbReference type="Proteomes" id="UP000033774">
    <property type="component" value="Unassembled WGS sequence"/>
</dbReference>
<feature type="domain" description="HTH asnC-type" evidence="4">
    <location>
        <begin position="1"/>
        <end position="75"/>
    </location>
</feature>
<keyword evidence="1" id="KW-0805">Transcription regulation</keyword>
<dbReference type="PANTHER" id="PTHR30154">
    <property type="entry name" value="LEUCINE-RESPONSIVE REGULATORY PROTEIN"/>
    <property type="match status" value="1"/>
</dbReference>
<dbReference type="SMART" id="SM00344">
    <property type="entry name" value="HTH_ASNC"/>
    <property type="match status" value="1"/>
</dbReference>
<dbReference type="Pfam" id="PF01037">
    <property type="entry name" value="AsnC_trans_reg"/>
    <property type="match status" value="1"/>
</dbReference>
<evidence type="ECO:0000259" key="4">
    <source>
        <dbReference type="PROSITE" id="PS50956"/>
    </source>
</evidence>
<keyword evidence="2" id="KW-0238">DNA-binding</keyword>
<dbReference type="PANTHER" id="PTHR30154:SF53">
    <property type="entry name" value="HTH-TYPE TRANSCRIPTIONAL REGULATOR LRPC"/>
    <property type="match status" value="1"/>
</dbReference>
<dbReference type="InterPro" id="IPR036388">
    <property type="entry name" value="WH-like_DNA-bd_sf"/>
</dbReference>
<dbReference type="EMBL" id="LAJY01000520">
    <property type="protein sequence ID" value="KJV08607.1"/>
    <property type="molecule type" value="Genomic_DNA"/>
</dbReference>
<keyword evidence="3" id="KW-0804">Transcription</keyword>